<dbReference type="AlphaFoldDB" id="G3IU99"/>
<dbReference type="InterPro" id="IPR003170">
    <property type="entry name" value="MurB"/>
</dbReference>
<dbReference type="NCBIfam" id="NF010480">
    <property type="entry name" value="PRK13905.1"/>
    <property type="match status" value="1"/>
</dbReference>
<dbReference type="EMBL" id="JH109152">
    <property type="protein sequence ID" value="EGW22697.1"/>
    <property type="molecule type" value="Genomic_DNA"/>
</dbReference>
<evidence type="ECO:0000256" key="17">
    <source>
        <dbReference type="ARBA" id="ARBA00023316"/>
    </source>
</evidence>
<keyword evidence="17 20" id="KW-0961">Cell wall biogenesis/degradation</keyword>
<evidence type="ECO:0000256" key="13">
    <source>
        <dbReference type="ARBA" id="ARBA00022960"/>
    </source>
</evidence>
<dbReference type="PANTHER" id="PTHR21071">
    <property type="entry name" value="UDP-N-ACETYLENOLPYRUVOYLGLUCOSAMINE REDUCTASE"/>
    <property type="match status" value="1"/>
</dbReference>
<keyword evidence="14 20" id="KW-0573">Peptidoglycan synthesis</keyword>
<evidence type="ECO:0000256" key="2">
    <source>
        <dbReference type="ARBA" id="ARBA00003921"/>
    </source>
</evidence>
<dbReference type="GO" id="GO:0071555">
    <property type="term" value="P:cell wall organization"/>
    <property type="evidence" value="ECO:0007669"/>
    <property type="project" value="UniProtKB-KW"/>
</dbReference>
<evidence type="ECO:0000259" key="21">
    <source>
        <dbReference type="PROSITE" id="PS51387"/>
    </source>
</evidence>
<evidence type="ECO:0000256" key="1">
    <source>
        <dbReference type="ARBA" id="ARBA00001974"/>
    </source>
</evidence>
<keyword evidence="15 20" id="KW-0560">Oxidoreductase</keyword>
<keyword evidence="23" id="KW-1185">Reference proteome</keyword>
<dbReference type="PANTHER" id="PTHR21071:SF4">
    <property type="entry name" value="UDP-N-ACETYLENOLPYRUVOYLGLUCOSAMINE REDUCTASE"/>
    <property type="match status" value="1"/>
</dbReference>
<evidence type="ECO:0000256" key="8">
    <source>
        <dbReference type="ARBA" id="ARBA00022490"/>
    </source>
</evidence>
<dbReference type="GO" id="GO:0051301">
    <property type="term" value="P:cell division"/>
    <property type="evidence" value="ECO:0007669"/>
    <property type="project" value="UniProtKB-KW"/>
</dbReference>
<dbReference type="SUPFAM" id="SSF56194">
    <property type="entry name" value="Uridine diphospho-N-Acetylenolpyruvylglucosamine reductase, MurB, C-terminal domain"/>
    <property type="match status" value="1"/>
</dbReference>
<dbReference type="HOGENOM" id="CLU_035304_1_0_6"/>
<dbReference type="NCBIfam" id="TIGR00179">
    <property type="entry name" value="murB"/>
    <property type="match status" value="1"/>
</dbReference>
<organism evidence="22 23">
    <name type="scientific">Methylobacter tundripaludum (strain ATCC BAA-1195 / DSM 17260 / SV96)</name>
    <dbReference type="NCBI Taxonomy" id="697282"/>
    <lineage>
        <taxon>Bacteria</taxon>
        <taxon>Pseudomonadati</taxon>
        <taxon>Pseudomonadota</taxon>
        <taxon>Gammaproteobacteria</taxon>
        <taxon>Methylococcales</taxon>
        <taxon>Methylococcaceae</taxon>
        <taxon>Methylobacter</taxon>
    </lineage>
</organism>
<evidence type="ECO:0000256" key="16">
    <source>
        <dbReference type="ARBA" id="ARBA00023306"/>
    </source>
</evidence>
<dbReference type="InterPro" id="IPR016167">
    <property type="entry name" value="FAD-bd_PCMH_sub1"/>
</dbReference>
<dbReference type="PROSITE" id="PS51387">
    <property type="entry name" value="FAD_PCMH"/>
    <property type="match status" value="1"/>
</dbReference>
<dbReference type="EC" id="1.3.1.98" evidence="6 20"/>
<dbReference type="InterPro" id="IPR016166">
    <property type="entry name" value="FAD-bd_PCMH"/>
</dbReference>
<dbReference type="Pfam" id="PF02873">
    <property type="entry name" value="MurB_C"/>
    <property type="match status" value="1"/>
</dbReference>
<name>G3IU99_METTV</name>
<dbReference type="STRING" id="697282.Mettu_1521"/>
<evidence type="ECO:0000256" key="4">
    <source>
        <dbReference type="ARBA" id="ARBA00004752"/>
    </source>
</evidence>
<dbReference type="GO" id="GO:0008762">
    <property type="term" value="F:UDP-N-acetylmuramate dehydrogenase activity"/>
    <property type="evidence" value="ECO:0007669"/>
    <property type="project" value="UniProtKB-UniRule"/>
</dbReference>
<comment type="cofactor">
    <cofactor evidence="1 20">
        <name>FAD</name>
        <dbReference type="ChEBI" id="CHEBI:57692"/>
    </cofactor>
</comment>
<evidence type="ECO:0000256" key="11">
    <source>
        <dbReference type="ARBA" id="ARBA00022827"/>
    </source>
</evidence>
<dbReference type="RefSeq" id="WP_006890665.1">
    <property type="nucleotide sequence ID" value="NZ_JH109152.1"/>
</dbReference>
<feature type="domain" description="FAD-binding PCMH-type" evidence="21">
    <location>
        <begin position="33"/>
        <end position="211"/>
    </location>
</feature>
<dbReference type="InterPro" id="IPR036318">
    <property type="entry name" value="FAD-bd_PCMH-like_sf"/>
</dbReference>
<evidence type="ECO:0000256" key="9">
    <source>
        <dbReference type="ARBA" id="ARBA00022618"/>
    </source>
</evidence>
<evidence type="ECO:0000256" key="5">
    <source>
        <dbReference type="ARBA" id="ARBA00010485"/>
    </source>
</evidence>
<evidence type="ECO:0000256" key="6">
    <source>
        <dbReference type="ARBA" id="ARBA00012518"/>
    </source>
</evidence>
<dbReference type="GO" id="GO:0009252">
    <property type="term" value="P:peptidoglycan biosynthetic process"/>
    <property type="evidence" value="ECO:0007669"/>
    <property type="project" value="UniProtKB-UniRule"/>
</dbReference>
<sequence>MTIEMTTSSTQEQLPKGRLLKREKLAKYTSWRVGGPVDQLYIPADRQDLIAFIKTLPESEPVFWMGLGSNLLVRDGGIRGTVINTKGRLKEMSLTADGSVYVEAGVPCAHVARFCGERGLTGAEFLAGIPGTMGGALKMNAGAFGGETWAIVKSVEMLGAVGNVTYRKSEDFKVSYRSVKGFDNEWFLSCLLTLQQGDTVVSQQKIKGLLEKRGATQPTNQPSCGSVFKNPEGDYAARLIEQTGLKGYAIGGACVSEKHANFIVNTGNATAADIEALIHYVQDKVEQQQGIVLQTEVCMVGDAI</sequence>
<gene>
    <name evidence="20" type="primary">murB</name>
    <name evidence="22" type="ORF">Mettu_1521</name>
</gene>
<comment type="similarity">
    <text evidence="5 20">Belongs to the MurB family.</text>
</comment>
<evidence type="ECO:0000256" key="7">
    <source>
        <dbReference type="ARBA" id="ARBA00015188"/>
    </source>
</evidence>
<evidence type="ECO:0000256" key="3">
    <source>
        <dbReference type="ARBA" id="ARBA00004496"/>
    </source>
</evidence>
<comment type="pathway">
    <text evidence="4 20">Cell wall biogenesis; peptidoglycan biosynthesis.</text>
</comment>
<evidence type="ECO:0000256" key="12">
    <source>
        <dbReference type="ARBA" id="ARBA00022857"/>
    </source>
</evidence>
<dbReference type="HAMAP" id="MF_00037">
    <property type="entry name" value="MurB"/>
    <property type="match status" value="1"/>
</dbReference>
<keyword evidence="10 20" id="KW-0285">Flavoprotein</keyword>
<evidence type="ECO:0000313" key="22">
    <source>
        <dbReference type="EMBL" id="EGW22697.1"/>
    </source>
</evidence>
<dbReference type="GO" id="GO:0071949">
    <property type="term" value="F:FAD binding"/>
    <property type="evidence" value="ECO:0007669"/>
    <property type="project" value="InterPro"/>
</dbReference>
<dbReference type="Gene3D" id="3.30.465.10">
    <property type="match status" value="1"/>
</dbReference>
<keyword evidence="12 20" id="KW-0521">NADP</keyword>
<proteinExistence type="inferred from homology"/>
<dbReference type="Gene3D" id="3.30.43.10">
    <property type="entry name" value="Uridine Diphospho-n-acetylenolpyruvylglucosamine Reductase, domain 2"/>
    <property type="match status" value="1"/>
</dbReference>
<keyword evidence="8 20" id="KW-0963">Cytoplasm</keyword>
<dbReference type="GO" id="GO:0005829">
    <property type="term" value="C:cytosol"/>
    <property type="evidence" value="ECO:0007669"/>
    <property type="project" value="TreeGrafter"/>
</dbReference>
<evidence type="ECO:0000256" key="15">
    <source>
        <dbReference type="ARBA" id="ARBA00023002"/>
    </source>
</evidence>
<dbReference type="GO" id="GO:0008360">
    <property type="term" value="P:regulation of cell shape"/>
    <property type="evidence" value="ECO:0007669"/>
    <property type="project" value="UniProtKB-KW"/>
</dbReference>
<comment type="subcellular location">
    <subcellularLocation>
        <location evidence="3 20">Cytoplasm</location>
    </subcellularLocation>
</comment>
<keyword evidence="16 20" id="KW-0131">Cell cycle</keyword>
<dbReference type="Proteomes" id="UP000004664">
    <property type="component" value="Unassembled WGS sequence"/>
</dbReference>
<dbReference type="InterPro" id="IPR016169">
    <property type="entry name" value="FAD-bd_PCMH_sub2"/>
</dbReference>
<dbReference type="UniPathway" id="UPA00219"/>
<evidence type="ECO:0000256" key="14">
    <source>
        <dbReference type="ARBA" id="ARBA00022984"/>
    </source>
</evidence>
<feature type="active site" evidence="20">
    <location>
        <position position="296"/>
    </location>
</feature>
<keyword evidence="13 20" id="KW-0133">Cell shape</keyword>
<dbReference type="Pfam" id="PF01565">
    <property type="entry name" value="FAD_binding_4"/>
    <property type="match status" value="1"/>
</dbReference>
<dbReference type="InterPro" id="IPR036635">
    <property type="entry name" value="MurB_C_sf"/>
</dbReference>
<dbReference type="InterPro" id="IPR006094">
    <property type="entry name" value="Oxid_FAD_bind_N"/>
</dbReference>
<evidence type="ECO:0000256" key="19">
    <source>
        <dbReference type="ARBA" id="ARBA00048914"/>
    </source>
</evidence>
<dbReference type="SUPFAM" id="SSF56176">
    <property type="entry name" value="FAD-binding/transporter-associated domain-like"/>
    <property type="match status" value="1"/>
</dbReference>
<protein>
    <recommendedName>
        <fullName evidence="7 20">UDP-N-acetylenolpyruvoylglucosamine reductase</fullName>
        <ecNumber evidence="6 20">1.3.1.98</ecNumber>
    </recommendedName>
    <alternativeName>
        <fullName evidence="18 20">UDP-N-acetylmuramate dehydrogenase</fullName>
    </alternativeName>
</protein>
<evidence type="ECO:0000313" key="23">
    <source>
        <dbReference type="Proteomes" id="UP000004664"/>
    </source>
</evidence>
<dbReference type="InterPro" id="IPR011601">
    <property type="entry name" value="MurB_C"/>
</dbReference>
<reference evidence="22 23" key="1">
    <citation type="submission" date="2011-06" db="EMBL/GenBank/DDBJ databases">
        <title>Genomic sequence of Methylobacter tundripaludum SV96.</title>
        <authorList>
            <consortium name="US DOE Joint Genome Institute"/>
            <person name="Lucas S."/>
            <person name="Han J."/>
            <person name="Lapidus A."/>
            <person name="Cheng J.-F."/>
            <person name="Goodwin L."/>
            <person name="Pitluck S."/>
            <person name="Held B."/>
            <person name="Detter J.C."/>
            <person name="Han C."/>
            <person name="Tapia R."/>
            <person name="Land M."/>
            <person name="Hauser L."/>
            <person name="Kyrpides N."/>
            <person name="Ivanova N."/>
            <person name="Ovchinnikova G."/>
            <person name="Pagani I."/>
            <person name="Klotz M.G."/>
            <person name="Dispirito A.A."/>
            <person name="Murrell J.C."/>
            <person name="Dunfield P."/>
            <person name="Kalyuzhnaya M.G."/>
            <person name="Svenning M."/>
            <person name="Trotsenko Y.A."/>
            <person name="Stein L.Y."/>
            <person name="Woyke T."/>
        </authorList>
    </citation>
    <scope>NUCLEOTIDE SEQUENCE [LARGE SCALE GENOMIC DNA]</scope>
    <source>
        <strain evidence="23">ATCC BAA-1195 / DSM 17260 / SV96</strain>
    </source>
</reference>
<evidence type="ECO:0000256" key="20">
    <source>
        <dbReference type="HAMAP-Rule" id="MF_00037"/>
    </source>
</evidence>
<evidence type="ECO:0000256" key="10">
    <source>
        <dbReference type="ARBA" id="ARBA00022630"/>
    </source>
</evidence>
<feature type="active site" description="Proton donor" evidence="20">
    <location>
        <position position="226"/>
    </location>
</feature>
<keyword evidence="9 20" id="KW-0132">Cell division</keyword>
<keyword evidence="11 20" id="KW-0274">FAD</keyword>
<dbReference type="Gene3D" id="3.90.78.10">
    <property type="entry name" value="UDP-N-acetylenolpyruvoylglucosamine reductase, C-terminal domain"/>
    <property type="match status" value="1"/>
</dbReference>
<accession>G3IU99</accession>
<feature type="active site" evidence="20">
    <location>
        <position position="177"/>
    </location>
</feature>
<evidence type="ECO:0000256" key="18">
    <source>
        <dbReference type="ARBA" id="ARBA00031026"/>
    </source>
</evidence>
<comment type="catalytic activity">
    <reaction evidence="19 20">
        <text>UDP-N-acetyl-alpha-D-muramate + NADP(+) = UDP-N-acetyl-3-O-(1-carboxyvinyl)-alpha-D-glucosamine + NADPH + H(+)</text>
        <dbReference type="Rhea" id="RHEA:12248"/>
        <dbReference type="ChEBI" id="CHEBI:15378"/>
        <dbReference type="ChEBI" id="CHEBI:57783"/>
        <dbReference type="ChEBI" id="CHEBI:58349"/>
        <dbReference type="ChEBI" id="CHEBI:68483"/>
        <dbReference type="ChEBI" id="CHEBI:70757"/>
        <dbReference type="EC" id="1.3.1.98"/>
    </reaction>
</comment>
<comment type="function">
    <text evidence="2 20">Cell wall formation.</text>
</comment>
<dbReference type="eggNOG" id="COG0812">
    <property type="taxonomic scope" value="Bacteria"/>
</dbReference>